<evidence type="ECO:0000313" key="1">
    <source>
        <dbReference type="EMBL" id="EGN93569.1"/>
    </source>
</evidence>
<dbReference type="AlphaFoldDB" id="F8QD98"/>
<evidence type="ECO:0000313" key="2">
    <source>
        <dbReference type="Proteomes" id="UP000008063"/>
    </source>
</evidence>
<gene>
    <name evidence="1" type="ORF">SERLA73DRAFT_126455</name>
</gene>
<dbReference type="HOGENOM" id="CLU_3051835_0_0_1"/>
<accession>F8QD98</accession>
<dbReference type="OrthoDB" id="2422840at2759"/>
<organism evidence="2">
    <name type="scientific">Serpula lacrymans var. lacrymans (strain S7.3)</name>
    <name type="common">Dry rot fungus</name>
    <dbReference type="NCBI Taxonomy" id="936435"/>
    <lineage>
        <taxon>Eukaryota</taxon>
        <taxon>Fungi</taxon>
        <taxon>Dikarya</taxon>
        <taxon>Basidiomycota</taxon>
        <taxon>Agaricomycotina</taxon>
        <taxon>Agaricomycetes</taxon>
        <taxon>Agaricomycetidae</taxon>
        <taxon>Boletales</taxon>
        <taxon>Coniophorineae</taxon>
        <taxon>Serpulaceae</taxon>
        <taxon>Serpula</taxon>
    </lineage>
</organism>
<protein>
    <submittedName>
        <fullName evidence="1">Uncharacterized protein</fullName>
    </submittedName>
</protein>
<reference evidence="2" key="1">
    <citation type="journal article" date="2011" name="Science">
        <title>The plant cell wall-decomposing machinery underlies the functional diversity of forest fungi.</title>
        <authorList>
            <person name="Eastwood D.C."/>
            <person name="Floudas D."/>
            <person name="Binder M."/>
            <person name="Majcherczyk A."/>
            <person name="Schneider P."/>
            <person name="Aerts A."/>
            <person name="Asiegbu F.O."/>
            <person name="Baker S.E."/>
            <person name="Barry K."/>
            <person name="Bendiksby M."/>
            <person name="Blumentritt M."/>
            <person name="Coutinho P.M."/>
            <person name="Cullen D."/>
            <person name="de Vries R.P."/>
            <person name="Gathman A."/>
            <person name="Goodell B."/>
            <person name="Henrissat B."/>
            <person name="Ihrmark K."/>
            <person name="Kauserud H."/>
            <person name="Kohler A."/>
            <person name="LaButti K."/>
            <person name="Lapidus A."/>
            <person name="Lavin J.L."/>
            <person name="Lee Y.-H."/>
            <person name="Lindquist E."/>
            <person name="Lilly W."/>
            <person name="Lucas S."/>
            <person name="Morin E."/>
            <person name="Murat C."/>
            <person name="Oguiza J.A."/>
            <person name="Park J."/>
            <person name="Pisabarro A.G."/>
            <person name="Riley R."/>
            <person name="Rosling A."/>
            <person name="Salamov A."/>
            <person name="Schmidt O."/>
            <person name="Schmutz J."/>
            <person name="Skrede I."/>
            <person name="Stenlid J."/>
            <person name="Wiebenga A."/>
            <person name="Xie X."/>
            <person name="Kuees U."/>
            <person name="Hibbett D.S."/>
            <person name="Hoffmeister D."/>
            <person name="Hoegberg N."/>
            <person name="Martin F."/>
            <person name="Grigoriev I.V."/>
            <person name="Watkinson S.C."/>
        </authorList>
    </citation>
    <scope>NUCLEOTIDE SEQUENCE [LARGE SCALE GENOMIC DNA]</scope>
    <source>
        <strain evidence="2">strain S7.3</strain>
    </source>
</reference>
<dbReference type="InParanoid" id="F8QD98"/>
<dbReference type="Proteomes" id="UP000008063">
    <property type="component" value="Unassembled WGS sequence"/>
</dbReference>
<proteinExistence type="predicted"/>
<name>F8QD98_SERL3</name>
<keyword evidence="2" id="KW-1185">Reference proteome</keyword>
<dbReference type="EMBL" id="GL945491">
    <property type="protein sequence ID" value="EGN93569.1"/>
    <property type="molecule type" value="Genomic_DNA"/>
</dbReference>
<sequence length="54" mass="6077">MLSQRPLEDILDLLPDARIQEFAPLVGDSRIVSPSNRLSLYITSLLSLRLLLTL</sequence>